<dbReference type="AlphaFoldDB" id="A0A034WFZ2"/>
<dbReference type="EMBL" id="GAKP01005745">
    <property type="protein sequence ID" value="JAC53207.1"/>
    <property type="molecule type" value="Transcribed_RNA"/>
</dbReference>
<feature type="signal peptide" evidence="1">
    <location>
        <begin position="1"/>
        <end position="19"/>
    </location>
</feature>
<dbReference type="EMBL" id="GAKP01005744">
    <property type="protein sequence ID" value="JAC53208.1"/>
    <property type="molecule type" value="Transcribed_RNA"/>
</dbReference>
<keyword evidence="1" id="KW-0732">Signal</keyword>
<feature type="chain" id="PRO_5007369185" evidence="1">
    <location>
        <begin position="20"/>
        <end position="256"/>
    </location>
</feature>
<sequence length="256" mass="29640">MTNIFWIFVLAAYLQFVICFPTTQTQSGFKDSSSTELNALTPAKNTLKPTPLTLEEQNAITRERKRLSAMIAEGDKKHHQFLLQVSNKITKEILADPAINSINSVDGKKEKAVLEQFVRDSDDIINDMDKKCVMRVLKDFYTFTNEHFFSKNNLTNVDDIWFKALKAHGMDQFDADEAKLLNEIGYQYADEFEKYLKSLSPAGREKEKDLVYVQETYLENKDIMDKANYGFRYVNFFNAQKPDEEFIVMRKGSVDM</sequence>
<evidence type="ECO:0000256" key="1">
    <source>
        <dbReference type="SAM" id="SignalP"/>
    </source>
</evidence>
<accession>A0A034WFZ2</accession>
<organism evidence="2">
    <name type="scientific">Bactrocera dorsalis</name>
    <name type="common">Oriental fruit fly</name>
    <name type="synonym">Dacus dorsalis</name>
    <dbReference type="NCBI Taxonomy" id="27457"/>
    <lineage>
        <taxon>Eukaryota</taxon>
        <taxon>Metazoa</taxon>
        <taxon>Ecdysozoa</taxon>
        <taxon>Arthropoda</taxon>
        <taxon>Hexapoda</taxon>
        <taxon>Insecta</taxon>
        <taxon>Pterygota</taxon>
        <taxon>Neoptera</taxon>
        <taxon>Endopterygota</taxon>
        <taxon>Diptera</taxon>
        <taxon>Brachycera</taxon>
        <taxon>Muscomorpha</taxon>
        <taxon>Tephritoidea</taxon>
        <taxon>Tephritidae</taxon>
        <taxon>Bactrocera</taxon>
        <taxon>Bactrocera</taxon>
    </lineage>
</organism>
<proteinExistence type="predicted"/>
<name>A0A034WFZ2_BACDO</name>
<evidence type="ECO:0000313" key="2">
    <source>
        <dbReference type="EMBL" id="JAC53207.1"/>
    </source>
</evidence>
<reference evidence="2" key="1">
    <citation type="journal article" date="2014" name="BMC Genomics">
        <title>Characterizing the developmental transcriptome of the oriental fruit fly, Bactrocera dorsalis (Diptera: Tephritidae) through comparative genomic analysis with Drosophila melanogaster utilizing modENCODE datasets.</title>
        <authorList>
            <person name="Geib S.M."/>
            <person name="Calla B."/>
            <person name="Hall B."/>
            <person name="Hou S."/>
            <person name="Manoukis N.C."/>
        </authorList>
    </citation>
    <scope>NUCLEOTIDE SEQUENCE</scope>
    <source>
        <strain evidence="2">Punador</strain>
    </source>
</reference>
<protein>
    <submittedName>
        <fullName evidence="2">Uncharacterized protein</fullName>
    </submittedName>
</protein>
<dbReference type="OrthoDB" id="7932069at2759"/>